<proteinExistence type="predicted"/>
<keyword evidence="2" id="KW-1185">Reference proteome</keyword>
<dbReference type="EMBL" id="CAJVQB010014845">
    <property type="protein sequence ID" value="CAG8771054.1"/>
    <property type="molecule type" value="Genomic_DNA"/>
</dbReference>
<comment type="caution">
    <text evidence="1">The sequence shown here is derived from an EMBL/GenBank/DDBJ whole genome shotgun (WGS) entry which is preliminary data.</text>
</comment>
<accession>A0ABN7VH11</accession>
<gene>
    <name evidence="1" type="ORF">GMARGA_LOCUS18521</name>
</gene>
<evidence type="ECO:0000313" key="1">
    <source>
        <dbReference type="EMBL" id="CAG8771054.1"/>
    </source>
</evidence>
<protein>
    <submittedName>
        <fullName evidence="1">25927_t:CDS:1</fullName>
    </submittedName>
</protein>
<name>A0ABN7VH11_GIGMA</name>
<reference evidence="1 2" key="1">
    <citation type="submission" date="2021-06" db="EMBL/GenBank/DDBJ databases">
        <authorList>
            <person name="Kallberg Y."/>
            <person name="Tangrot J."/>
            <person name="Rosling A."/>
        </authorList>
    </citation>
    <scope>NUCLEOTIDE SEQUENCE [LARGE SCALE GENOMIC DNA]</scope>
    <source>
        <strain evidence="1 2">120-4 pot B 10/14</strain>
    </source>
</reference>
<sequence>MALWQLRGSRGSATTRINVFIVLNKTPQQKEVIKSSLKNLIEGSRT</sequence>
<evidence type="ECO:0000313" key="2">
    <source>
        <dbReference type="Proteomes" id="UP000789901"/>
    </source>
</evidence>
<organism evidence="1 2">
    <name type="scientific">Gigaspora margarita</name>
    <dbReference type="NCBI Taxonomy" id="4874"/>
    <lineage>
        <taxon>Eukaryota</taxon>
        <taxon>Fungi</taxon>
        <taxon>Fungi incertae sedis</taxon>
        <taxon>Mucoromycota</taxon>
        <taxon>Glomeromycotina</taxon>
        <taxon>Glomeromycetes</taxon>
        <taxon>Diversisporales</taxon>
        <taxon>Gigasporaceae</taxon>
        <taxon>Gigaspora</taxon>
    </lineage>
</organism>
<dbReference type="Proteomes" id="UP000789901">
    <property type="component" value="Unassembled WGS sequence"/>
</dbReference>